<comment type="caution">
    <text evidence="1">The sequence shown here is derived from an EMBL/GenBank/DDBJ whole genome shotgun (WGS) entry which is preliminary data.</text>
</comment>
<sequence length="779" mass="89373">MITIYSDFHQLKQIKRTGYTFIASRIQDYVPLRQQLRRALDETHNDYDIYIQLPILIHWLEDLRAYNPQLIVWREIRLDSYFEQKFGFSPPEELTETAQTDLLNTLKPVRTGTVTDPIGWILGRKVNPIWEGSPSDKEHLANVAASILKGKAIPAMLLPLARKRIAQWAEQDNRYHIFLDDTLKDAAEMVFLGWALRNYPSNPLGDQNRSIASIEDCSQHISICIECLKKYNAQIKSFWSNQMRADIKPDLMQILGSMSGLVDAELESIDRSARKHTEQLTNALIEAIKIRFSHLPRTEDVIEKLEKIVTPPVPDDPVERWPAEQWLDWVTDEYMPYFAWVLRTKHRRDKQMQLAHQFEEWLIREYPLLSQDPQAPFSPHQLDNIKESFKSHNVDIVFWFIIDGLTWWQGKKLLDFCTERGINSVHIQPAISALPTITSISKNALVNGYLDASKMNQPTVQSIKNRLTKEITNIQVFTQVNELELAYATDLTPGLYTLLYNALDHHSHTLQGFTDDESINGHLRLIARLIKEGFEHCIEQGLNPRAFVSSDHGSTLLPEQASVLRIPHFAYLLDEENGAEEISAENKLKPFQRTRVCATENVPSDGDLRRISANWFFLQKDIFNLPEQFLIPKGYSAVERRPTGWTHGGATPEEVVVASLELRPSLEELIAPALQIEGNLRPGTTNEMEATITNPNNFPLKIVQLFIENVPVPIKLTRIGSHSTISTPIRVQVTNNQSTKYIKWLLSYEARGQHLSAEGSVNIHVRLLYANTLDDMFEE</sequence>
<organism evidence="1 2">
    <name type="scientific">Dictyobacter halimunensis</name>
    <dbReference type="NCBI Taxonomy" id="3026934"/>
    <lineage>
        <taxon>Bacteria</taxon>
        <taxon>Bacillati</taxon>
        <taxon>Chloroflexota</taxon>
        <taxon>Ktedonobacteria</taxon>
        <taxon>Ktedonobacterales</taxon>
        <taxon>Dictyobacteraceae</taxon>
        <taxon>Dictyobacter</taxon>
    </lineage>
</organism>
<evidence type="ECO:0000313" key="2">
    <source>
        <dbReference type="Proteomes" id="UP001344906"/>
    </source>
</evidence>
<protein>
    <recommendedName>
        <fullName evidence="3">PglZ domain-containing protein</fullName>
    </recommendedName>
</protein>
<evidence type="ECO:0000313" key="1">
    <source>
        <dbReference type="EMBL" id="GLV54349.1"/>
    </source>
</evidence>
<dbReference type="Proteomes" id="UP001344906">
    <property type="component" value="Unassembled WGS sequence"/>
</dbReference>
<evidence type="ECO:0008006" key="3">
    <source>
        <dbReference type="Google" id="ProtNLM"/>
    </source>
</evidence>
<keyword evidence="2" id="KW-1185">Reference proteome</keyword>
<proteinExistence type="predicted"/>
<accession>A0ABQ6FL75</accession>
<gene>
    <name evidence="1" type="ORF">KDH_11970</name>
</gene>
<dbReference type="RefSeq" id="WP_338248039.1">
    <property type="nucleotide sequence ID" value="NZ_BSRI01000001.1"/>
</dbReference>
<dbReference type="EMBL" id="BSRI01000001">
    <property type="protein sequence ID" value="GLV54349.1"/>
    <property type="molecule type" value="Genomic_DNA"/>
</dbReference>
<name>A0ABQ6FL75_9CHLR</name>
<reference evidence="1 2" key="1">
    <citation type="submission" date="2023-02" db="EMBL/GenBank/DDBJ databases">
        <title>Dictyobacter halimunensis sp. nov., a new member of the class Ktedonobacteria from forest soil in a geothermal area.</title>
        <authorList>
            <person name="Rachmania M.K."/>
            <person name="Ningsih F."/>
            <person name="Sakai Y."/>
            <person name="Yabe S."/>
            <person name="Yokota A."/>
            <person name="Sjamsuridzal W."/>
        </authorList>
    </citation>
    <scope>NUCLEOTIDE SEQUENCE [LARGE SCALE GENOMIC DNA]</scope>
    <source>
        <strain evidence="1 2">S3.2.2.5</strain>
    </source>
</reference>